<dbReference type="CTD" id="6758105"/>
<keyword evidence="9" id="KW-0472">Membrane</keyword>
<dbReference type="PANTHER" id="PTHR11214">
    <property type="entry name" value="BETA-1,3-N-ACETYLGLUCOSAMINYLTRANSFERASE"/>
    <property type="match status" value="1"/>
</dbReference>
<comment type="similarity">
    <text evidence="2 10">Belongs to the glycosyltransferase 31 family.</text>
</comment>
<dbReference type="RefSeq" id="XP_002116892.1">
    <property type="nucleotide sequence ID" value="XM_002116856.1"/>
</dbReference>
<keyword evidence="6" id="KW-0735">Signal-anchor</keyword>
<feature type="non-terminal residue" evidence="11">
    <location>
        <position position="219"/>
    </location>
</feature>
<keyword evidence="3 10" id="KW-0328">Glycosyltransferase</keyword>
<proteinExistence type="inferred from homology"/>
<dbReference type="GO" id="GO:0016758">
    <property type="term" value="F:hexosyltransferase activity"/>
    <property type="evidence" value="ECO:0007669"/>
    <property type="project" value="InterPro"/>
</dbReference>
<accession>B3S9F7</accession>
<keyword evidence="5" id="KW-0812">Transmembrane</keyword>
<evidence type="ECO:0000313" key="12">
    <source>
        <dbReference type="Proteomes" id="UP000009022"/>
    </source>
</evidence>
<name>B3S9F7_TRIAD</name>
<dbReference type="FunFam" id="3.90.550.50:FF:000046">
    <property type="entry name" value="Hexosyltransferase"/>
    <property type="match status" value="1"/>
</dbReference>
<dbReference type="AlphaFoldDB" id="B3S9F7"/>
<dbReference type="InParanoid" id="B3S9F7"/>
<evidence type="ECO:0000256" key="9">
    <source>
        <dbReference type="ARBA" id="ARBA00023136"/>
    </source>
</evidence>
<dbReference type="OrthoDB" id="2139606at2759"/>
<evidence type="ECO:0000256" key="5">
    <source>
        <dbReference type="ARBA" id="ARBA00022692"/>
    </source>
</evidence>
<dbReference type="GO" id="GO:0000139">
    <property type="term" value="C:Golgi membrane"/>
    <property type="evidence" value="ECO:0000318"/>
    <property type="project" value="GO_Central"/>
</dbReference>
<dbReference type="InterPro" id="IPR002659">
    <property type="entry name" value="Glyco_trans_31"/>
</dbReference>
<evidence type="ECO:0000313" key="11">
    <source>
        <dbReference type="EMBL" id="EDV20692.1"/>
    </source>
</evidence>
<dbReference type="GO" id="GO:0016757">
    <property type="term" value="F:glycosyltransferase activity"/>
    <property type="evidence" value="ECO:0000318"/>
    <property type="project" value="GO_Central"/>
</dbReference>
<dbReference type="Gene3D" id="3.90.550.50">
    <property type="match status" value="1"/>
</dbReference>
<dbReference type="eggNOG" id="KOG2287">
    <property type="taxonomic scope" value="Eukaryota"/>
</dbReference>
<dbReference type="GO" id="GO:0006493">
    <property type="term" value="P:protein O-linked glycosylation"/>
    <property type="evidence" value="ECO:0000318"/>
    <property type="project" value="GO_Central"/>
</dbReference>
<sequence length="219" mass="25029">SPFVLLMINSAAFHFDRRLGIRQTWGNAKEFNERFNSKHIWKVIFIVGRTGNAATDARVKQEAMIYGDLLVMGKKEHHKSLTEKTLLGMFWANQICPAKFYYKGDDDVWVNKWRLLDYLFKISATSSFDPANCWIGLVSAGSSAPVRHKGSKYYVSYRDFAGTRFPRFCSGFSYVMARETASKLIQSIPFHHKITSIDDVYIGLLASSSKVLPVHNPRF</sequence>
<evidence type="ECO:0000256" key="4">
    <source>
        <dbReference type="ARBA" id="ARBA00022679"/>
    </source>
</evidence>
<evidence type="ECO:0000256" key="2">
    <source>
        <dbReference type="ARBA" id="ARBA00008661"/>
    </source>
</evidence>
<dbReference type="EMBL" id="DS985258">
    <property type="protein sequence ID" value="EDV20692.1"/>
    <property type="molecule type" value="Genomic_DNA"/>
</dbReference>
<dbReference type="PhylomeDB" id="B3S9F7"/>
<evidence type="ECO:0000256" key="7">
    <source>
        <dbReference type="ARBA" id="ARBA00022989"/>
    </source>
</evidence>
<feature type="non-terminal residue" evidence="11">
    <location>
        <position position="1"/>
    </location>
</feature>
<organism evidence="11 12">
    <name type="scientific">Trichoplax adhaerens</name>
    <name type="common">Trichoplax reptans</name>
    <dbReference type="NCBI Taxonomy" id="10228"/>
    <lineage>
        <taxon>Eukaryota</taxon>
        <taxon>Metazoa</taxon>
        <taxon>Placozoa</taxon>
        <taxon>Uniplacotomia</taxon>
        <taxon>Trichoplacea</taxon>
        <taxon>Trichoplacidae</taxon>
        <taxon>Trichoplax</taxon>
    </lineage>
</organism>
<comment type="subcellular location">
    <subcellularLocation>
        <location evidence="1 10">Golgi apparatus membrane</location>
        <topology evidence="1 10">Single-pass type II membrane protein</topology>
    </subcellularLocation>
</comment>
<dbReference type="STRING" id="10228.B3S9F7"/>
<keyword evidence="8 10" id="KW-0333">Golgi apparatus</keyword>
<dbReference type="HOGENOM" id="CLU_036849_6_1_1"/>
<reference evidence="11 12" key="1">
    <citation type="journal article" date="2008" name="Nature">
        <title>The Trichoplax genome and the nature of placozoans.</title>
        <authorList>
            <person name="Srivastava M."/>
            <person name="Begovic E."/>
            <person name="Chapman J."/>
            <person name="Putnam N.H."/>
            <person name="Hellsten U."/>
            <person name="Kawashima T."/>
            <person name="Kuo A."/>
            <person name="Mitros T."/>
            <person name="Salamov A."/>
            <person name="Carpenter M.L."/>
            <person name="Signorovitch A.Y."/>
            <person name="Moreno M.A."/>
            <person name="Kamm K."/>
            <person name="Grimwood J."/>
            <person name="Schmutz J."/>
            <person name="Shapiro H."/>
            <person name="Grigoriev I.V."/>
            <person name="Buss L.W."/>
            <person name="Schierwater B."/>
            <person name="Dellaporta S.L."/>
            <person name="Rokhsar D.S."/>
        </authorList>
    </citation>
    <scope>NUCLEOTIDE SEQUENCE [LARGE SCALE GENOMIC DNA]</scope>
    <source>
        <strain evidence="11 12">Grell-BS-1999</strain>
    </source>
</reference>
<protein>
    <recommendedName>
        <fullName evidence="10">Hexosyltransferase</fullName>
        <ecNumber evidence="10">2.4.1.-</ecNumber>
    </recommendedName>
</protein>
<dbReference type="GeneID" id="6758105"/>
<evidence type="ECO:0000256" key="3">
    <source>
        <dbReference type="ARBA" id="ARBA00022676"/>
    </source>
</evidence>
<gene>
    <name evidence="11" type="ORF">TRIADDRAFT_4948</name>
</gene>
<keyword evidence="4" id="KW-0808">Transferase</keyword>
<dbReference type="PANTHER" id="PTHR11214:SF365">
    <property type="entry name" value="HEXOSYLTRANSFERASE"/>
    <property type="match status" value="1"/>
</dbReference>
<dbReference type="EC" id="2.4.1.-" evidence="10"/>
<evidence type="ECO:0000256" key="8">
    <source>
        <dbReference type="ARBA" id="ARBA00023034"/>
    </source>
</evidence>
<dbReference type="KEGG" id="tad:TRIADDRAFT_4948"/>
<evidence type="ECO:0000256" key="10">
    <source>
        <dbReference type="RuleBase" id="RU363063"/>
    </source>
</evidence>
<evidence type="ECO:0000256" key="1">
    <source>
        <dbReference type="ARBA" id="ARBA00004323"/>
    </source>
</evidence>
<evidence type="ECO:0000256" key="6">
    <source>
        <dbReference type="ARBA" id="ARBA00022968"/>
    </source>
</evidence>
<keyword evidence="7" id="KW-1133">Transmembrane helix</keyword>
<dbReference type="Proteomes" id="UP000009022">
    <property type="component" value="Unassembled WGS sequence"/>
</dbReference>
<keyword evidence="12" id="KW-1185">Reference proteome</keyword>
<dbReference type="Pfam" id="PF01762">
    <property type="entry name" value="Galactosyl_T"/>
    <property type="match status" value="1"/>
</dbReference>